<reference evidence="1" key="1">
    <citation type="submission" date="2020-04" db="EMBL/GenBank/DDBJ databases">
        <title>A chromosome-scale assembly and high-density genetic map of the yellow drum (Nibea albiflora) genome.</title>
        <authorList>
            <person name="Xu D."/>
            <person name="Zhang W."/>
            <person name="Chen R."/>
            <person name="Tan P."/>
            <person name="Wang L."/>
            <person name="Song H."/>
            <person name="Tian L."/>
            <person name="Zhu Q."/>
            <person name="Wang B."/>
        </authorList>
    </citation>
    <scope>NUCLEOTIDE SEQUENCE</scope>
    <source>
        <strain evidence="1">ZJHYS-2018</strain>
    </source>
</reference>
<keyword evidence="1" id="KW-0808">Transferase</keyword>
<protein>
    <submittedName>
        <fullName evidence="1">Serine/threonine-protein kinase 32C</fullName>
    </submittedName>
</protein>
<sequence length="375" mass="42201">MDAATVPLLLRVAQVVAVTDVNTVPWDRLKDFKGFNQTKTGLSHREERHVVLSSYCPCLHQSESELEEWYSFQDEEDMFMVVDLLLGGDLRYHLQQSVQFSEDAVKLYLCEMTLALDYLQSQHIIHRDVKPDNILLDEQGHAHLTDFNIATIIKDGERATALAGTKPYMAPEIFQSFVSGGTGYAFEVDWWSLGVTAFEVLRGWRPYDIHASNSVESLIQLFSTVSVQYSPAWPKDLVSLLRKKGRLHCDPTFELEEMILESRPLHKKKKRLAKNRSRDNSKDSQSENDYLQECLEVVQQEFMIFNREKLKRRQEEGQSEAGGDDASGDGDGEAEAGGTDDDAPEPEPDPDAEPEPESSSKLSMCGSVCSSPGSC</sequence>
<gene>
    <name evidence="1" type="primary">STK32C</name>
    <name evidence="1" type="ORF">GBF38_001987</name>
</gene>
<evidence type="ECO:0000313" key="2">
    <source>
        <dbReference type="Proteomes" id="UP000805704"/>
    </source>
</evidence>
<keyword evidence="1" id="KW-0418">Kinase</keyword>
<dbReference type="Proteomes" id="UP000805704">
    <property type="component" value="Chromosome 9"/>
</dbReference>
<dbReference type="EMBL" id="CM024797">
    <property type="protein sequence ID" value="KAG7999911.1"/>
    <property type="molecule type" value="Genomic_DNA"/>
</dbReference>
<evidence type="ECO:0000313" key="1">
    <source>
        <dbReference type="EMBL" id="KAG7999911.1"/>
    </source>
</evidence>
<proteinExistence type="predicted"/>
<organism evidence="1 2">
    <name type="scientific">Nibea albiflora</name>
    <name type="common">Yellow drum</name>
    <name type="synonym">Corvina albiflora</name>
    <dbReference type="NCBI Taxonomy" id="240163"/>
    <lineage>
        <taxon>Eukaryota</taxon>
        <taxon>Metazoa</taxon>
        <taxon>Chordata</taxon>
        <taxon>Craniata</taxon>
        <taxon>Vertebrata</taxon>
        <taxon>Euteleostomi</taxon>
        <taxon>Actinopterygii</taxon>
        <taxon>Neopterygii</taxon>
        <taxon>Teleostei</taxon>
        <taxon>Neoteleostei</taxon>
        <taxon>Acanthomorphata</taxon>
        <taxon>Eupercaria</taxon>
        <taxon>Sciaenidae</taxon>
        <taxon>Nibea</taxon>
    </lineage>
</organism>
<accession>A0ACB7EDN6</accession>
<name>A0ACB7EDN6_NIBAL</name>
<comment type="caution">
    <text evidence="1">The sequence shown here is derived from an EMBL/GenBank/DDBJ whole genome shotgun (WGS) entry which is preliminary data.</text>
</comment>
<keyword evidence="2" id="KW-1185">Reference proteome</keyword>